<proteinExistence type="predicted"/>
<dbReference type="InterPro" id="IPR036188">
    <property type="entry name" value="FAD/NAD-bd_sf"/>
</dbReference>
<dbReference type="PANTHER" id="PTHR48105">
    <property type="entry name" value="THIOREDOXIN REDUCTASE 1-RELATED-RELATED"/>
    <property type="match status" value="1"/>
</dbReference>
<evidence type="ECO:0000256" key="1">
    <source>
        <dbReference type="ARBA" id="ARBA00022630"/>
    </source>
</evidence>
<protein>
    <submittedName>
        <fullName evidence="4">NAD(P)/FAD-dependent oxidoreductase</fullName>
    </submittedName>
</protein>
<accession>A0ABT7PGX9</accession>
<evidence type="ECO:0000259" key="3">
    <source>
        <dbReference type="Pfam" id="PF07992"/>
    </source>
</evidence>
<keyword evidence="2" id="KW-0560">Oxidoreductase</keyword>
<reference evidence="4 5" key="1">
    <citation type="submission" date="2023-06" db="EMBL/GenBank/DDBJ databases">
        <title>Roseiconus lacunae JC819 isolated from Gulf of Mannar region, Tamil Nadu.</title>
        <authorList>
            <person name="Pk S."/>
            <person name="Ch S."/>
            <person name="Ch V.R."/>
        </authorList>
    </citation>
    <scope>NUCLEOTIDE SEQUENCE [LARGE SCALE GENOMIC DNA]</scope>
    <source>
        <strain evidence="4 5">JC819</strain>
    </source>
</reference>
<feature type="domain" description="FAD/NAD(P)-binding" evidence="3">
    <location>
        <begin position="208"/>
        <end position="320"/>
    </location>
</feature>
<evidence type="ECO:0000313" key="4">
    <source>
        <dbReference type="EMBL" id="MDM4015737.1"/>
    </source>
</evidence>
<organism evidence="4 5">
    <name type="scientific">Roseiconus lacunae</name>
    <dbReference type="NCBI Taxonomy" id="2605694"/>
    <lineage>
        <taxon>Bacteria</taxon>
        <taxon>Pseudomonadati</taxon>
        <taxon>Planctomycetota</taxon>
        <taxon>Planctomycetia</taxon>
        <taxon>Pirellulales</taxon>
        <taxon>Pirellulaceae</taxon>
        <taxon>Roseiconus</taxon>
    </lineage>
</organism>
<dbReference type="SUPFAM" id="SSF51905">
    <property type="entry name" value="FAD/NAD(P)-binding domain"/>
    <property type="match status" value="1"/>
</dbReference>
<dbReference type="InterPro" id="IPR050097">
    <property type="entry name" value="Ferredoxin-NADP_redctase_2"/>
</dbReference>
<comment type="caution">
    <text evidence="4">The sequence shown here is derived from an EMBL/GenBank/DDBJ whole genome shotgun (WGS) entry which is preliminary data.</text>
</comment>
<dbReference type="PRINTS" id="PR00368">
    <property type="entry name" value="FADPNR"/>
</dbReference>
<dbReference type="PRINTS" id="PR00469">
    <property type="entry name" value="PNDRDTASEII"/>
</dbReference>
<dbReference type="Gene3D" id="3.50.50.60">
    <property type="entry name" value="FAD/NAD(P)-binding domain"/>
    <property type="match status" value="2"/>
</dbReference>
<name>A0ABT7PGX9_9BACT</name>
<dbReference type="EMBL" id="JASZZN010000006">
    <property type="protein sequence ID" value="MDM4015737.1"/>
    <property type="molecule type" value="Genomic_DNA"/>
</dbReference>
<sequence length="341" mass="36478">MDRREMMTAVAATAGTALLPQISAARDRSKEGIQFDYEAIVVGGGPAGLSAALVLGRCCRKVLVCDAGEHRNRTSPSVHSFFSRDGISPSELLKIGRDQLKPYDVAFHQCRIVSARQLDKGFQVRADSGKSFTASKLILATGVKDDLPHINGLAELWGAGVYHCPYCHGWEVRGKPWAYMADQKLAVEWGIELKGWTDSLTYCSGGSSSLTNAERERLRQHGIGIREQAIERVTGEGGKIRGIDFSDGGVLDVDAFFIRAPMIPRSSLAKQLGCKLVFVPGVFSDTAETDPYGATSVAGVYVVGDASVGAPQVATAVTDGAMAAIMLNKSLFQEAPAHSSK</sequence>
<evidence type="ECO:0000313" key="5">
    <source>
        <dbReference type="Proteomes" id="UP001239462"/>
    </source>
</evidence>
<dbReference type="Pfam" id="PF07992">
    <property type="entry name" value="Pyr_redox_2"/>
    <property type="match status" value="2"/>
</dbReference>
<gene>
    <name evidence="4" type="ORF">QTN89_09870</name>
</gene>
<dbReference type="Proteomes" id="UP001239462">
    <property type="component" value="Unassembled WGS sequence"/>
</dbReference>
<evidence type="ECO:0000256" key="2">
    <source>
        <dbReference type="ARBA" id="ARBA00023002"/>
    </source>
</evidence>
<dbReference type="InterPro" id="IPR023753">
    <property type="entry name" value="FAD/NAD-binding_dom"/>
</dbReference>
<dbReference type="RefSeq" id="WP_289163253.1">
    <property type="nucleotide sequence ID" value="NZ_JASZZN010000006.1"/>
</dbReference>
<keyword evidence="5" id="KW-1185">Reference proteome</keyword>
<keyword evidence="1" id="KW-0285">Flavoprotein</keyword>
<feature type="domain" description="FAD/NAD(P)-binding" evidence="3">
    <location>
        <begin position="39"/>
        <end position="187"/>
    </location>
</feature>